<evidence type="ECO:0000256" key="7">
    <source>
        <dbReference type="ARBA" id="ARBA00022824"/>
    </source>
</evidence>
<dbReference type="AlphaFoldDB" id="H2ZM98"/>
<evidence type="ECO:0000256" key="15">
    <source>
        <dbReference type="ARBA" id="ARBA00070012"/>
    </source>
</evidence>
<reference evidence="21" key="1">
    <citation type="submission" date="2003-08" db="EMBL/GenBank/DDBJ databases">
        <authorList>
            <person name="Birren B."/>
            <person name="Nusbaum C."/>
            <person name="Abebe A."/>
            <person name="Abouelleil A."/>
            <person name="Adekoya E."/>
            <person name="Ait-zahra M."/>
            <person name="Allen N."/>
            <person name="Allen T."/>
            <person name="An P."/>
            <person name="Anderson M."/>
            <person name="Anderson S."/>
            <person name="Arachchi H."/>
            <person name="Armbruster J."/>
            <person name="Bachantsang P."/>
            <person name="Baldwin J."/>
            <person name="Barry A."/>
            <person name="Bayul T."/>
            <person name="Blitshsteyn B."/>
            <person name="Bloom T."/>
            <person name="Blye J."/>
            <person name="Boguslavskiy L."/>
            <person name="Borowsky M."/>
            <person name="Boukhgalter B."/>
            <person name="Brunache A."/>
            <person name="Butler J."/>
            <person name="Calixte N."/>
            <person name="Calvo S."/>
            <person name="Camarata J."/>
            <person name="Campo K."/>
            <person name="Chang J."/>
            <person name="Cheshatsang Y."/>
            <person name="Citroen M."/>
            <person name="Collymore A."/>
            <person name="Considine T."/>
            <person name="Cook A."/>
            <person name="Cooke P."/>
            <person name="Corum B."/>
            <person name="Cuomo C."/>
            <person name="David R."/>
            <person name="Dawoe T."/>
            <person name="Degray S."/>
            <person name="Dodge S."/>
            <person name="Dooley K."/>
            <person name="Dorje P."/>
            <person name="Dorjee K."/>
            <person name="Dorris L."/>
            <person name="Duffey N."/>
            <person name="Dupes A."/>
            <person name="Elkins T."/>
            <person name="Engels R."/>
            <person name="Erickson J."/>
            <person name="Farina A."/>
            <person name="Faro S."/>
            <person name="Ferreira P."/>
            <person name="Fischer H."/>
            <person name="Fitzgerald M."/>
            <person name="Foley K."/>
            <person name="Gage D."/>
            <person name="Galagan J."/>
            <person name="Gearin G."/>
            <person name="Gnerre S."/>
            <person name="Gnirke A."/>
            <person name="Goyette A."/>
            <person name="Graham J."/>
            <person name="Grandbois E."/>
            <person name="Gyaltsen K."/>
            <person name="Hafez N."/>
            <person name="Hagopian D."/>
            <person name="Hagos B."/>
            <person name="Hall J."/>
            <person name="Hatcher B."/>
            <person name="Heller A."/>
            <person name="Higgins H."/>
            <person name="Honan T."/>
            <person name="Horn A."/>
            <person name="Houde N."/>
            <person name="Hughes L."/>
            <person name="Hulme W."/>
            <person name="Husby E."/>
            <person name="Iliev I."/>
            <person name="Jaffe D."/>
            <person name="Jones C."/>
            <person name="Kamal M."/>
            <person name="Kamat A."/>
            <person name="Kamvysselis M."/>
            <person name="Karlsson E."/>
            <person name="Kells C."/>
            <person name="Kieu A."/>
            <person name="Kisner P."/>
            <person name="Kodira C."/>
            <person name="Kulbokas E."/>
            <person name="Labutti K."/>
            <person name="Lama D."/>
            <person name="Landers T."/>
            <person name="Leger J."/>
            <person name="Levine S."/>
            <person name="Lewis D."/>
            <person name="Lewis T."/>
            <person name="Lindblad-toh K."/>
            <person name="Liu X."/>
            <person name="Lokyitsang T."/>
            <person name="Lokyitsang Y."/>
            <person name="Lucien O."/>
            <person name="Lui A."/>
            <person name="Ma L.J."/>
            <person name="Mabbitt R."/>
            <person name="Macdonald J."/>
            <person name="Maclean C."/>
            <person name="Major J."/>
            <person name="Manning J."/>
            <person name="Marabella R."/>
            <person name="Maru K."/>
            <person name="Matthews C."/>
            <person name="Mauceli E."/>
            <person name="Mccarthy M."/>
            <person name="Mcdonough S."/>
            <person name="Mcghee T."/>
            <person name="Meldrim J."/>
            <person name="Meneus L."/>
            <person name="Mesirov J."/>
            <person name="Mihalev A."/>
            <person name="Mihova T."/>
            <person name="Mikkelsen T."/>
            <person name="Mlenga V."/>
            <person name="Moru K."/>
            <person name="Mozes J."/>
            <person name="Mulrain L."/>
            <person name="Munson G."/>
            <person name="Naylor J."/>
            <person name="Newes C."/>
            <person name="Nguyen C."/>
            <person name="Nguyen N."/>
            <person name="Nguyen T."/>
            <person name="Nicol R."/>
            <person name="Nielsen C."/>
            <person name="Nizzari M."/>
            <person name="Norbu C."/>
            <person name="Norbu N."/>
            <person name="O'donnell P."/>
            <person name="Okoawo O."/>
            <person name="O'leary S."/>
            <person name="Omotosho B."/>
            <person name="O'neill K."/>
            <person name="Osman S."/>
            <person name="Parker S."/>
            <person name="Perrin D."/>
            <person name="Phunkhang P."/>
            <person name="Piqani B."/>
            <person name="Purcell S."/>
            <person name="Rachupka T."/>
            <person name="Ramasamy U."/>
            <person name="Rameau R."/>
            <person name="Ray V."/>
            <person name="Raymond C."/>
            <person name="Retta R."/>
            <person name="Richardson S."/>
            <person name="Rise C."/>
            <person name="Rodriguez J."/>
            <person name="Rogers J."/>
            <person name="Rogov P."/>
            <person name="Rutman M."/>
            <person name="Schupbach R."/>
            <person name="Seaman C."/>
            <person name="Settipalli S."/>
            <person name="Sharpe T."/>
            <person name="Sheridan J."/>
            <person name="Sherpa N."/>
            <person name="Shi J."/>
            <person name="Smirnov S."/>
            <person name="Smith C."/>
            <person name="Sougnez C."/>
            <person name="Spencer B."/>
            <person name="Stalker J."/>
            <person name="Stange-thomann N."/>
            <person name="Stavropoulos S."/>
            <person name="Stetson K."/>
            <person name="Stone C."/>
            <person name="Stone S."/>
            <person name="Stubbs M."/>
            <person name="Talamas J."/>
            <person name="Tchuinga P."/>
            <person name="Tenzing P."/>
            <person name="Tesfaye S."/>
            <person name="Theodore J."/>
            <person name="Thoulutsang Y."/>
            <person name="Topham K."/>
            <person name="Towey S."/>
            <person name="Tsamla T."/>
            <person name="Tsomo N."/>
            <person name="Vallee D."/>
            <person name="Vassiliev H."/>
            <person name="Venkataraman V."/>
            <person name="Vinson J."/>
            <person name="Vo A."/>
            <person name="Wade C."/>
            <person name="Wang S."/>
            <person name="Wangchuk T."/>
            <person name="Wangdi T."/>
            <person name="Whittaker C."/>
            <person name="Wilkinson J."/>
            <person name="Wu Y."/>
            <person name="Wyman D."/>
            <person name="Yadav S."/>
            <person name="Yang S."/>
            <person name="Yang X."/>
            <person name="Yeager S."/>
            <person name="Yee E."/>
            <person name="Young G."/>
            <person name="Zainoun J."/>
            <person name="Zembeck L."/>
            <person name="Zimmer A."/>
            <person name="Zody M."/>
            <person name="Lander E."/>
        </authorList>
    </citation>
    <scope>NUCLEOTIDE SEQUENCE [LARGE SCALE GENOMIC DNA]</scope>
</reference>
<keyword evidence="13 17" id="KW-0472">Membrane</keyword>
<accession>H2ZM98</accession>
<evidence type="ECO:0000256" key="17">
    <source>
        <dbReference type="SAM" id="Phobius"/>
    </source>
</evidence>
<evidence type="ECO:0000256" key="6">
    <source>
        <dbReference type="ARBA" id="ARBA00022692"/>
    </source>
</evidence>
<evidence type="ECO:0000313" key="20">
    <source>
        <dbReference type="Ensembl" id="ENSCSAVP00000018714.1"/>
    </source>
</evidence>
<keyword evidence="6 17" id="KW-0812">Transmembrane</keyword>
<dbReference type="InterPro" id="IPR049127">
    <property type="entry name" value="TECR-like_N"/>
</dbReference>
<feature type="domain" description="TECR-like N-terminal" evidence="19">
    <location>
        <begin position="4"/>
        <end position="80"/>
    </location>
</feature>
<feature type="domain" description="3-oxo-5-alpha-steroid 4-dehydrogenase C-terminal" evidence="18">
    <location>
        <begin position="155"/>
        <end position="308"/>
    </location>
</feature>
<dbReference type="HOGENOM" id="CLU_059260_1_0_1"/>
<proteinExistence type="inferred from homology"/>
<evidence type="ECO:0000256" key="10">
    <source>
        <dbReference type="ARBA" id="ARBA00022989"/>
    </source>
</evidence>
<evidence type="ECO:0000259" key="18">
    <source>
        <dbReference type="Pfam" id="PF02544"/>
    </source>
</evidence>
<dbReference type="GO" id="GO:0042761">
    <property type="term" value="P:very long-chain fatty acid biosynthetic process"/>
    <property type="evidence" value="ECO:0007669"/>
    <property type="project" value="TreeGrafter"/>
</dbReference>
<dbReference type="GO" id="GO:0102758">
    <property type="term" value="F:very-long-chain enoyl-CoA reductase activity"/>
    <property type="evidence" value="ECO:0007669"/>
    <property type="project" value="UniProtKB-EC"/>
</dbReference>
<name>H2ZM98_CIOSA</name>
<dbReference type="SUPFAM" id="SSF54236">
    <property type="entry name" value="Ubiquitin-like"/>
    <property type="match status" value="1"/>
</dbReference>
<keyword evidence="10 17" id="KW-1133">Transmembrane helix</keyword>
<evidence type="ECO:0000256" key="5">
    <source>
        <dbReference type="ARBA" id="ARBA00022516"/>
    </source>
</evidence>
<dbReference type="PANTHER" id="PTHR10556:SF28">
    <property type="entry name" value="VERY-LONG-CHAIN ENOYL-COA REDUCTASE"/>
    <property type="match status" value="1"/>
</dbReference>
<comment type="similarity">
    <text evidence="3">Belongs to the steroid 5-alpha reductase family.</text>
</comment>
<keyword evidence="5" id="KW-0444">Lipid biosynthesis</keyword>
<keyword evidence="14" id="KW-0275">Fatty acid biosynthesis</keyword>
<keyword evidence="12" id="KW-0443">Lipid metabolism</keyword>
<dbReference type="PROSITE" id="PS50244">
    <property type="entry name" value="S5A_REDUCTASE"/>
    <property type="match status" value="1"/>
</dbReference>
<feature type="transmembrane region" description="Helical" evidence="17">
    <location>
        <begin position="194"/>
        <end position="215"/>
    </location>
</feature>
<dbReference type="FunFam" id="3.10.20.90:FF:000131">
    <property type="entry name" value="trans-2,3-enoyl-CoA reductase-like"/>
    <property type="match status" value="1"/>
</dbReference>
<keyword evidence="21" id="KW-1185">Reference proteome</keyword>
<dbReference type="InterPro" id="IPR029071">
    <property type="entry name" value="Ubiquitin-like_domsf"/>
</dbReference>
<dbReference type="GO" id="GO:0005789">
    <property type="term" value="C:endoplasmic reticulum membrane"/>
    <property type="evidence" value="ECO:0007669"/>
    <property type="project" value="UniProtKB-SubCell"/>
</dbReference>
<sequence length="308" mass="35551">TSIMEIQIVDAKSKNKICLLERVPTSASIEVVKELFNKKFPKYYPSRQSLRVEPRGKSLKDSDLLSKCSLGKDNTLYFKDLGTQLGWSTVFYCEYAGPLFIYLLFYFRLPFIYGEKHAFTSSNHQVVHIAAACHTFHYLKRVLETKFVHRFSHGTMPIRNLFKNCSYYWTFAAWPSYFINHPLYMPASFGDVQIYTGLVIFILCELGNYSIHVALRNLRPEGSKERKIPFPSSNPFTGMFNLVSCPNYTYEVGGWLAFAVMVQCLPSMLFATVGFIQMSVWALGKHCAYKREFSNYPRNRKAIVPFVL</sequence>
<dbReference type="InterPro" id="IPR001104">
    <property type="entry name" value="3-oxo-5_a-steroid_4-DH_C"/>
</dbReference>
<evidence type="ECO:0000256" key="13">
    <source>
        <dbReference type="ARBA" id="ARBA00023136"/>
    </source>
</evidence>
<keyword evidence="11" id="KW-0560">Oxidoreductase</keyword>
<evidence type="ECO:0000256" key="16">
    <source>
        <dbReference type="ARBA" id="ARBA00079977"/>
    </source>
</evidence>
<dbReference type="OMA" id="ATMPIFN"/>
<feature type="transmembrane region" description="Helical" evidence="17">
    <location>
        <begin position="256"/>
        <end position="283"/>
    </location>
</feature>
<dbReference type="Gene3D" id="1.20.120.1630">
    <property type="match status" value="1"/>
</dbReference>
<evidence type="ECO:0000313" key="21">
    <source>
        <dbReference type="Proteomes" id="UP000007875"/>
    </source>
</evidence>
<dbReference type="STRING" id="51511.ENSCSAVP00000018714"/>
<dbReference type="Pfam" id="PF02544">
    <property type="entry name" value="Steroid_dh"/>
    <property type="match status" value="1"/>
</dbReference>
<evidence type="ECO:0000256" key="12">
    <source>
        <dbReference type="ARBA" id="ARBA00023098"/>
    </source>
</evidence>
<evidence type="ECO:0000256" key="8">
    <source>
        <dbReference type="ARBA" id="ARBA00022832"/>
    </source>
</evidence>
<keyword evidence="8" id="KW-0276">Fatty acid metabolism</keyword>
<evidence type="ECO:0000256" key="14">
    <source>
        <dbReference type="ARBA" id="ARBA00023160"/>
    </source>
</evidence>
<evidence type="ECO:0000259" key="19">
    <source>
        <dbReference type="Pfam" id="PF21696"/>
    </source>
</evidence>
<dbReference type="EC" id="1.3.1.93" evidence="4"/>
<dbReference type="InParanoid" id="H2ZM98"/>
<dbReference type="Proteomes" id="UP000007875">
    <property type="component" value="Unassembled WGS sequence"/>
</dbReference>
<reference evidence="20" key="2">
    <citation type="submission" date="2025-08" db="UniProtKB">
        <authorList>
            <consortium name="Ensembl"/>
        </authorList>
    </citation>
    <scope>IDENTIFICATION</scope>
</reference>
<dbReference type="InterPro" id="IPR039357">
    <property type="entry name" value="SRD5A/TECR"/>
</dbReference>
<dbReference type="Ensembl" id="ENSCSAVT00000018919.1">
    <property type="protein sequence ID" value="ENSCSAVP00000018714.1"/>
    <property type="gene ID" value="ENSCSAVG00000010999.1"/>
</dbReference>
<comment type="subcellular location">
    <subcellularLocation>
        <location evidence="1">Endoplasmic reticulum membrane</location>
        <topology evidence="1">Multi-pass membrane protein</topology>
    </subcellularLocation>
</comment>
<dbReference type="PANTHER" id="PTHR10556">
    <property type="entry name" value="3-OXO-5-ALPHA-STEROID 4-DEHYDROGENASE"/>
    <property type="match status" value="1"/>
</dbReference>
<evidence type="ECO:0000256" key="11">
    <source>
        <dbReference type="ARBA" id="ARBA00023002"/>
    </source>
</evidence>
<dbReference type="Gene3D" id="3.10.20.90">
    <property type="entry name" value="Phosphatidylinositol 3-kinase Catalytic Subunit, Chain A, domain 1"/>
    <property type="match status" value="1"/>
</dbReference>
<dbReference type="Pfam" id="PF21696">
    <property type="entry name" value="TECR_N"/>
    <property type="match status" value="1"/>
</dbReference>
<evidence type="ECO:0000256" key="3">
    <source>
        <dbReference type="ARBA" id="ARBA00007742"/>
    </source>
</evidence>
<organism evidence="20 21">
    <name type="scientific">Ciona savignyi</name>
    <name type="common">Pacific transparent sea squirt</name>
    <dbReference type="NCBI Taxonomy" id="51511"/>
    <lineage>
        <taxon>Eukaryota</taxon>
        <taxon>Metazoa</taxon>
        <taxon>Chordata</taxon>
        <taxon>Tunicata</taxon>
        <taxon>Ascidiacea</taxon>
        <taxon>Phlebobranchia</taxon>
        <taxon>Cionidae</taxon>
        <taxon>Ciona</taxon>
    </lineage>
</organism>
<keyword evidence="7" id="KW-0256">Endoplasmic reticulum</keyword>
<reference evidence="20" key="3">
    <citation type="submission" date="2025-09" db="UniProtKB">
        <authorList>
            <consortium name="Ensembl"/>
        </authorList>
    </citation>
    <scope>IDENTIFICATION</scope>
</reference>
<evidence type="ECO:0000256" key="4">
    <source>
        <dbReference type="ARBA" id="ARBA00012530"/>
    </source>
</evidence>
<evidence type="ECO:0000256" key="1">
    <source>
        <dbReference type="ARBA" id="ARBA00004477"/>
    </source>
</evidence>
<protein>
    <recommendedName>
        <fullName evidence="15">Trans-2,3-enoyl-CoA reductase-like</fullName>
        <ecNumber evidence="4">1.3.1.93</ecNumber>
    </recommendedName>
    <alternativeName>
        <fullName evidence="16">Steroid 5-alpha-reductase 2-like 2 protein</fullName>
    </alternativeName>
</protein>
<keyword evidence="9" id="KW-0521">NADP</keyword>
<comment type="pathway">
    <text evidence="2">Lipid metabolism; fatty acid biosynthesis.</text>
</comment>
<evidence type="ECO:0000256" key="2">
    <source>
        <dbReference type="ARBA" id="ARBA00005194"/>
    </source>
</evidence>
<dbReference type="eggNOG" id="KOG1639">
    <property type="taxonomic scope" value="Eukaryota"/>
</dbReference>
<dbReference type="GeneTree" id="ENSGT00950000182886"/>
<evidence type="ECO:0000256" key="9">
    <source>
        <dbReference type="ARBA" id="ARBA00022857"/>
    </source>
</evidence>
<feature type="transmembrane region" description="Helical" evidence="17">
    <location>
        <begin position="85"/>
        <end position="107"/>
    </location>
</feature>